<name>A0A2S8SBZ2_9RHOB</name>
<dbReference type="Pfam" id="PF12802">
    <property type="entry name" value="MarR_2"/>
    <property type="match status" value="1"/>
</dbReference>
<dbReference type="InterPro" id="IPR039422">
    <property type="entry name" value="MarR/SlyA-like"/>
</dbReference>
<dbReference type="RefSeq" id="WP_105512579.1">
    <property type="nucleotide sequence ID" value="NZ_PVEP01000001.1"/>
</dbReference>
<dbReference type="PANTHER" id="PTHR33164">
    <property type="entry name" value="TRANSCRIPTIONAL REGULATOR, MARR FAMILY"/>
    <property type="match status" value="1"/>
</dbReference>
<dbReference type="EMBL" id="PVEP01000001">
    <property type="protein sequence ID" value="PQV58279.1"/>
    <property type="molecule type" value="Genomic_DNA"/>
</dbReference>
<evidence type="ECO:0000259" key="4">
    <source>
        <dbReference type="PROSITE" id="PS50995"/>
    </source>
</evidence>
<sequence>MKTIKTNTLGFLLHDASRLLRRRFEARGQRHGLSSAQWRLLVHLIREETASQARIAELLEIEPISVSRLVDRMEQAGWVERGSDPTDRRVRLLHPSQKALDAFAEVRDIAGEVYDCALHGLDAAERALLMRGLETVVANLGQMELDDAAEAAARKGAAE</sequence>
<dbReference type="InterPro" id="IPR036390">
    <property type="entry name" value="WH_DNA-bd_sf"/>
</dbReference>
<dbReference type="Gene3D" id="1.10.10.10">
    <property type="entry name" value="Winged helix-like DNA-binding domain superfamily/Winged helix DNA-binding domain"/>
    <property type="match status" value="1"/>
</dbReference>
<keyword evidence="1" id="KW-0805">Transcription regulation</keyword>
<reference evidence="5 6" key="1">
    <citation type="submission" date="2018-02" db="EMBL/GenBank/DDBJ databases">
        <title>Genomic Encyclopedia of Archaeal and Bacterial Type Strains, Phase II (KMG-II): from individual species to whole genera.</title>
        <authorList>
            <person name="Goeker M."/>
        </authorList>
    </citation>
    <scope>NUCLEOTIDE SEQUENCE [LARGE SCALE GENOMIC DNA]</scope>
    <source>
        <strain evidence="5 6">DSM 18921</strain>
    </source>
</reference>
<dbReference type="InterPro" id="IPR023187">
    <property type="entry name" value="Tscrpt_reg_MarR-type_CS"/>
</dbReference>
<protein>
    <submittedName>
        <fullName evidence="5">DNA-binding MarR family transcriptional regulator</fullName>
    </submittedName>
</protein>
<evidence type="ECO:0000313" key="6">
    <source>
        <dbReference type="Proteomes" id="UP000238338"/>
    </source>
</evidence>
<keyword evidence="6" id="KW-1185">Reference proteome</keyword>
<dbReference type="PROSITE" id="PS01117">
    <property type="entry name" value="HTH_MARR_1"/>
    <property type="match status" value="1"/>
</dbReference>
<dbReference type="InterPro" id="IPR036388">
    <property type="entry name" value="WH-like_DNA-bd_sf"/>
</dbReference>
<dbReference type="GO" id="GO:0006950">
    <property type="term" value="P:response to stress"/>
    <property type="evidence" value="ECO:0007669"/>
    <property type="project" value="TreeGrafter"/>
</dbReference>
<evidence type="ECO:0000256" key="2">
    <source>
        <dbReference type="ARBA" id="ARBA00023125"/>
    </source>
</evidence>
<dbReference type="SMART" id="SM00347">
    <property type="entry name" value="HTH_MARR"/>
    <property type="match status" value="1"/>
</dbReference>
<dbReference type="InterPro" id="IPR000835">
    <property type="entry name" value="HTH_MarR-typ"/>
</dbReference>
<feature type="domain" description="HTH marR-type" evidence="4">
    <location>
        <begin position="6"/>
        <end position="138"/>
    </location>
</feature>
<organism evidence="5 6">
    <name type="scientific">Albidovulum denitrificans</name>
    <dbReference type="NCBI Taxonomy" id="404881"/>
    <lineage>
        <taxon>Bacteria</taxon>
        <taxon>Pseudomonadati</taxon>
        <taxon>Pseudomonadota</taxon>
        <taxon>Alphaproteobacteria</taxon>
        <taxon>Rhodobacterales</taxon>
        <taxon>Paracoccaceae</taxon>
        <taxon>Albidovulum</taxon>
    </lineage>
</organism>
<dbReference type="PANTHER" id="PTHR33164:SF64">
    <property type="entry name" value="TRANSCRIPTIONAL REGULATOR SLYA"/>
    <property type="match status" value="1"/>
</dbReference>
<dbReference type="AlphaFoldDB" id="A0A2S8SBZ2"/>
<keyword evidence="2 5" id="KW-0238">DNA-binding</keyword>
<accession>A0A2S8SBZ2</accession>
<dbReference type="OrthoDB" id="582199at2"/>
<evidence type="ECO:0000256" key="1">
    <source>
        <dbReference type="ARBA" id="ARBA00023015"/>
    </source>
</evidence>
<evidence type="ECO:0000256" key="3">
    <source>
        <dbReference type="ARBA" id="ARBA00023163"/>
    </source>
</evidence>
<dbReference type="PRINTS" id="PR00598">
    <property type="entry name" value="HTHMARR"/>
</dbReference>
<dbReference type="Proteomes" id="UP000238338">
    <property type="component" value="Unassembled WGS sequence"/>
</dbReference>
<comment type="caution">
    <text evidence="5">The sequence shown here is derived from an EMBL/GenBank/DDBJ whole genome shotgun (WGS) entry which is preliminary data.</text>
</comment>
<evidence type="ECO:0000313" key="5">
    <source>
        <dbReference type="EMBL" id="PQV58279.1"/>
    </source>
</evidence>
<keyword evidence="3" id="KW-0804">Transcription</keyword>
<dbReference type="GO" id="GO:0003677">
    <property type="term" value="F:DNA binding"/>
    <property type="evidence" value="ECO:0007669"/>
    <property type="project" value="UniProtKB-KW"/>
</dbReference>
<dbReference type="GO" id="GO:0003700">
    <property type="term" value="F:DNA-binding transcription factor activity"/>
    <property type="evidence" value="ECO:0007669"/>
    <property type="project" value="InterPro"/>
</dbReference>
<dbReference type="SUPFAM" id="SSF46785">
    <property type="entry name" value="Winged helix' DNA-binding domain"/>
    <property type="match status" value="1"/>
</dbReference>
<proteinExistence type="predicted"/>
<gene>
    <name evidence="5" type="ORF">LX70_00088</name>
</gene>
<dbReference type="PROSITE" id="PS50995">
    <property type="entry name" value="HTH_MARR_2"/>
    <property type="match status" value="1"/>
</dbReference>